<dbReference type="Proteomes" id="UP000767854">
    <property type="component" value="Unassembled WGS sequence"/>
</dbReference>
<reference evidence="1 2" key="1">
    <citation type="submission" date="2021-01" db="EMBL/GenBank/DDBJ databases">
        <title>Genomic Encyclopedia of Type Strains, Phase IV (KMG-IV): sequencing the most valuable type-strain genomes for metagenomic binning, comparative biology and taxonomic classification.</title>
        <authorList>
            <person name="Goeker M."/>
        </authorList>
    </citation>
    <scope>NUCLEOTIDE SEQUENCE [LARGE SCALE GENOMIC DNA]</scope>
    <source>
        <strain evidence="1 2">DSM 24436</strain>
    </source>
</reference>
<dbReference type="EMBL" id="JAFBDT010000053">
    <property type="protein sequence ID" value="MBM7563029.1"/>
    <property type="molecule type" value="Genomic_DNA"/>
</dbReference>
<proteinExistence type="predicted"/>
<evidence type="ECO:0000313" key="1">
    <source>
        <dbReference type="EMBL" id="MBM7563029.1"/>
    </source>
</evidence>
<protein>
    <submittedName>
        <fullName evidence="1">Uncharacterized protein</fullName>
    </submittedName>
</protein>
<gene>
    <name evidence="1" type="ORF">JOC49_002604</name>
</gene>
<sequence>MIFLRMGTRILFLRSEAPDSTCTLLSEKFAYETVTMEVAKSCTDNNSTVLFITEKNLVITDTNDAKYIMLARKSSSSVLADLFNCDMKCNISKVDIGPKIILFRLPSENLKIKELLEKEFNGRSMNWQEAVKLGEQNHTILSLTTKPLHPSPLPFSGHILVDMPLHKCYARLQREALMYVTHTLEEENWYDYEINLYDLDDHFEIHFQRLAQVISGLELGLVLGEGWTRDFAHVLMSLMVYQVRLFSLMPPIELKKILMGLEYLEDGTRLADFDLFYKRKKIAWTEVQKHASLKNNKMDEGILRRNQLMAMLPEAEKKTILNLDSRLK</sequence>
<keyword evidence="2" id="KW-1185">Reference proteome</keyword>
<comment type="caution">
    <text evidence="1">The sequence shown here is derived from an EMBL/GenBank/DDBJ whole genome shotgun (WGS) entry which is preliminary data.</text>
</comment>
<organism evidence="1 2">
    <name type="scientific">Fusibacter tunisiensis</name>
    <dbReference type="NCBI Taxonomy" id="1008308"/>
    <lineage>
        <taxon>Bacteria</taxon>
        <taxon>Bacillati</taxon>
        <taxon>Bacillota</taxon>
        <taxon>Clostridia</taxon>
        <taxon>Eubacteriales</taxon>
        <taxon>Eubacteriales Family XII. Incertae Sedis</taxon>
        <taxon>Fusibacter</taxon>
    </lineage>
</organism>
<name>A0ABS2MUE4_9FIRM</name>
<accession>A0ABS2MUE4</accession>
<evidence type="ECO:0000313" key="2">
    <source>
        <dbReference type="Proteomes" id="UP000767854"/>
    </source>
</evidence>
<dbReference type="RefSeq" id="WP_204665453.1">
    <property type="nucleotide sequence ID" value="NZ_JAFBDT010000053.1"/>
</dbReference>